<comment type="caution">
    <text evidence="10">The sequence shown here is derived from an EMBL/GenBank/DDBJ whole genome shotgun (WGS) entry which is preliminary data.</text>
</comment>
<name>A0A251YSY9_9MICO</name>
<feature type="region of interest" description="Disordered" evidence="8">
    <location>
        <begin position="581"/>
        <end position="614"/>
    </location>
</feature>
<reference evidence="10 11" key="1">
    <citation type="submission" date="2016-08" db="EMBL/GenBank/DDBJ databases">
        <title>Genome sequence of Clavibacter michiganensis spp strain CFBP8019.</title>
        <authorList>
            <person name="Thapa S.P."/>
            <person name="Coaker G."/>
            <person name="Jacques M.-A."/>
        </authorList>
    </citation>
    <scope>NUCLEOTIDE SEQUENCE [LARGE SCALE GENOMIC DNA]</scope>
    <source>
        <strain evidence="10">CFBP8019</strain>
    </source>
</reference>
<dbReference type="PANTHER" id="PTHR43163">
    <property type="entry name" value="DIPEPTIDE TRANSPORT SYSTEM PERMEASE PROTEIN DPPB-RELATED"/>
    <property type="match status" value="1"/>
</dbReference>
<evidence type="ECO:0000313" key="11">
    <source>
        <dbReference type="Proteomes" id="UP000195101"/>
    </source>
</evidence>
<keyword evidence="2 7" id="KW-0813">Transport</keyword>
<feature type="transmembrane region" description="Helical" evidence="7">
    <location>
        <begin position="102"/>
        <end position="128"/>
    </location>
</feature>
<dbReference type="InterPro" id="IPR000515">
    <property type="entry name" value="MetI-like"/>
</dbReference>
<feature type="domain" description="ABC transmembrane type-1" evidence="9">
    <location>
        <begin position="382"/>
        <end position="567"/>
    </location>
</feature>
<feature type="transmembrane region" description="Helical" evidence="7">
    <location>
        <begin position="417"/>
        <end position="436"/>
    </location>
</feature>
<dbReference type="EMBL" id="MDJZ01000005">
    <property type="protein sequence ID" value="OUE27269.1"/>
    <property type="molecule type" value="Genomic_DNA"/>
</dbReference>
<dbReference type="PANTHER" id="PTHR43163:SF3">
    <property type="entry name" value="PEPTIDE ABC TRANSPORTER PERMEASE PROTEIN"/>
    <property type="match status" value="1"/>
</dbReference>
<proteinExistence type="inferred from homology"/>
<feature type="transmembrane region" description="Helical" evidence="7">
    <location>
        <begin position="545"/>
        <end position="568"/>
    </location>
</feature>
<accession>A0A251YSY9</accession>
<keyword evidence="4 7" id="KW-0812">Transmembrane</keyword>
<dbReference type="AlphaFoldDB" id="A0A251YSY9"/>
<dbReference type="Proteomes" id="UP000195101">
    <property type="component" value="Unassembled WGS sequence"/>
</dbReference>
<evidence type="ECO:0000256" key="2">
    <source>
        <dbReference type="ARBA" id="ARBA00022448"/>
    </source>
</evidence>
<dbReference type="InterPro" id="IPR035906">
    <property type="entry name" value="MetI-like_sf"/>
</dbReference>
<gene>
    <name evidence="10" type="primary">nikB</name>
    <name evidence="10" type="ORF">BFL37_04060</name>
</gene>
<evidence type="ECO:0000256" key="6">
    <source>
        <dbReference type="ARBA" id="ARBA00023136"/>
    </source>
</evidence>
<evidence type="ECO:0000256" key="7">
    <source>
        <dbReference type="RuleBase" id="RU363032"/>
    </source>
</evidence>
<dbReference type="GO" id="GO:0005886">
    <property type="term" value="C:plasma membrane"/>
    <property type="evidence" value="ECO:0007669"/>
    <property type="project" value="UniProtKB-SubCell"/>
</dbReference>
<feature type="transmembrane region" description="Helical" evidence="7">
    <location>
        <begin position="12"/>
        <end position="31"/>
    </location>
</feature>
<feature type="transmembrane region" description="Helical" evidence="7">
    <location>
        <begin position="140"/>
        <end position="169"/>
    </location>
</feature>
<keyword evidence="5 7" id="KW-1133">Transmembrane helix</keyword>
<evidence type="ECO:0000256" key="4">
    <source>
        <dbReference type="ARBA" id="ARBA00022692"/>
    </source>
</evidence>
<dbReference type="PROSITE" id="PS50928">
    <property type="entry name" value="ABC_TM1"/>
    <property type="match status" value="1"/>
</dbReference>
<organism evidence="10 11">
    <name type="scientific">Clavibacter michiganensis</name>
    <dbReference type="NCBI Taxonomy" id="28447"/>
    <lineage>
        <taxon>Bacteria</taxon>
        <taxon>Bacillati</taxon>
        <taxon>Actinomycetota</taxon>
        <taxon>Actinomycetes</taxon>
        <taxon>Micrococcales</taxon>
        <taxon>Microbacteriaceae</taxon>
        <taxon>Clavibacter</taxon>
    </lineage>
</organism>
<keyword evidence="11" id="KW-1185">Reference proteome</keyword>
<dbReference type="SUPFAM" id="SSF161098">
    <property type="entry name" value="MetI-like"/>
    <property type="match status" value="2"/>
</dbReference>
<comment type="similarity">
    <text evidence="7">Belongs to the binding-protein-dependent transport system permease family.</text>
</comment>
<evidence type="ECO:0000256" key="1">
    <source>
        <dbReference type="ARBA" id="ARBA00004651"/>
    </source>
</evidence>
<dbReference type="Gene3D" id="1.10.3720.10">
    <property type="entry name" value="MetI-like"/>
    <property type="match status" value="2"/>
</dbReference>
<feature type="transmembrane region" description="Helical" evidence="7">
    <location>
        <begin position="280"/>
        <end position="302"/>
    </location>
</feature>
<keyword evidence="3" id="KW-1003">Cell membrane</keyword>
<feature type="transmembrane region" description="Helical" evidence="7">
    <location>
        <begin position="386"/>
        <end position="410"/>
    </location>
</feature>
<dbReference type="GO" id="GO:0055085">
    <property type="term" value="P:transmembrane transport"/>
    <property type="evidence" value="ECO:0007669"/>
    <property type="project" value="InterPro"/>
</dbReference>
<feature type="transmembrane region" description="Helical" evidence="7">
    <location>
        <begin position="238"/>
        <end position="260"/>
    </location>
</feature>
<keyword evidence="6 7" id="KW-0472">Membrane</keyword>
<protein>
    <submittedName>
        <fullName evidence="10">Nickel transport system permease protein NikB</fullName>
    </submittedName>
</protein>
<evidence type="ECO:0000313" key="10">
    <source>
        <dbReference type="EMBL" id="OUE27269.1"/>
    </source>
</evidence>
<feature type="transmembrane region" description="Helical" evidence="7">
    <location>
        <begin position="442"/>
        <end position="464"/>
    </location>
</feature>
<dbReference type="RefSeq" id="WP_086513878.1">
    <property type="nucleotide sequence ID" value="NZ_MDJZ01000005.1"/>
</dbReference>
<evidence type="ECO:0000256" key="8">
    <source>
        <dbReference type="SAM" id="MobiDB-lite"/>
    </source>
</evidence>
<sequence>MGRARDGLVVGASRVVAIGGVVALVGALPWLSGRSPEYTILRARYSDLEATPEALASVRAQLGLDRGPLAVSLDWLAGVVRGDLGTSWISGRPVLPGTLDALGVSLTLMAFAIAVALGIAALLCVPALRDATRGRRSRGSGALAAALTALPEFLLATALLVVVAVWLRWAPPSGWDGPANAALPALALGIPGGGLIGRLLADAIQAASAERWVATWAMAGVPPARTTLAVLRRALPSVLGQIGLVLVGLTGGAVAVEQVFAIPGIGRATLGAASSQDVPALQAGVLALLAVAVVAGALADLVRRALLGPALRLGSLPVPDARVSARRRDAVVPAVSAGLLALIVVAGLARDPLATTAGRLAPPSWALPFGADASGRDLLGRVGHGAVTTLGTALLVTLACCAIGLVLGLLPRASLGPIEVANAAPPILAGIVVAAIQGPSTAGAAIAVAAVGWAPLAAHAGALMQEARAQPHVRILPVLGVGRARILLGHLLPAVVGPVLRNAMLRLPGTALTLAALGFLGLGSPRPTPEWGLILSEGSAYAERAPWAVGAPALALVLAAVLAVSLSAHDLTGLLRRRRGSAGDASAADGSPADRNPVDATPVAAQPAASPERA</sequence>
<evidence type="ECO:0000256" key="5">
    <source>
        <dbReference type="ARBA" id="ARBA00022989"/>
    </source>
</evidence>
<feature type="transmembrane region" description="Helical" evidence="7">
    <location>
        <begin position="181"/>
        <end position="201"/>
    </location>
</feature>
<evidence type="ECO:0000256" key="3">
    <source>
        <dbReference type="ARBA" id="ARBA00022475"/>
    </source>
</evidence>
<comment type="subcellular location">
    <subcellularLocation>
        <location evidence="1 7">Cell membrane</location>
        <topology evidence="1 7">Multi-pass membrane protein</topology>
    </subcellularLocation>
</comment>
<dbReference type="OrthoDB" id="8480309at2"/>
<feature type="transmembrane region" description="Helical" evidence="7">
    <location>
        <begin position="330"/>
        <end position="349"/>
    </location>
</feature>
<feature type="compositionally biased region" description="Low complexity" evidence="8">
    <location>
        <begin position="582"/>
        <end position="595"/>
    </location>
</feature>
<evidence type="ECO:0000259" key="9">
    <source>
        <dbReference type="PROSITE" id="PS50928"/>
    </source>
</evidence>
<dbReference type="Pfam" id="PF00528">
    <property type="entry name" value="BPD_transp_1"/>
    <property type="match status" value="2"/>
</dbReference>